<sequence>MSRRKFMKAIAGGGAALGAAAMMPSAAALDIESNNPLSYNDNFSVGTQGELDLQGNNISDVGSINTSSVTAENLNNDRIHDTSGRYLGTLSGENDAQVLIDALTDRVSGAGIILPDPGFALDWEQQVDLPTESDFVLQTEGRPTLVPSSDFSDTAAIHLPEGGAERMYLDNLYVKDEHGVLTWGLYFNDLRNSTVYRPHIFNSPGIRMEAENNWSNTNMFFSPAVIIGAEWQVENRNGGTGYLLGDSKTNTVDQNFFLCPYYSATADFTEDDLGWDIRGKHNNIIRSRMEFAGTAVEVSGKNYHIEANNWDRVHMMENCIIEKEDAYGRAIIQGSGALAKSRITSPITEFEVVGDHKGSGSPRAGLGNLFDALDNLTTAHTLSALGLRDNSTNGSISINPTFFQHPFLRFNTGASAGNTAVLDTGSQSMKTQSWPAAVMQFEPGGAAAKSNVVVRYGYFSDAGNRAELVYDPGNTLGDHTSDNWYFEVETSGTLRDRLDLGVAPAEKNMLALNRVDSENGNPYWEAAIDGANIERIREGDATASSGRFRWYVETMEAANKDWQLATQYGGNLYRL</sequence>
<protein>
    <submittedName>
        <fullName evidence="1">Twin-arginine translocation signal domain-containing protein</fullName>
    </submittedName>
</protein>
<proteinExistence type="predicted"/>
<dbReference type="InterPro" id="IPR019546">
    <property type="entry name" value="TAT_signal_bac_arc"/>
</dbReference>
<accession>A0ABD5QNA6</accession>
<dbReference type="InterPro" id="IPR006311">
    <property type="entry name" value="TAT_signal"/>
</dbReference>
<organism evidence="1 2">
    <name type="scientific">Halorubrum glutamatedens</name>
    <dbReference type="NCBI Taxonomy" id="2707018"/>
    <lineage>
        <taxon>Archaea</taxon>
        <taxon>Methanobacteriati</taxon>
        <taxon>Methanobacteriota</taxon>
        <taxon>Stenosarchaea group</taxon>
        <taxon>Halobacteria</taxon>
        <taxon>Halobacteriales</taxon>
        <taxon>Haloferacaceae</taxon>
        <taxon>Halorubrum</taxon>
    </lineage>
</organism>
<dbReference type="InterPro" id="IPR011050">
    <property type="entry name" value="Pectin_lyase_fold/virulence"/>
</dbReference>
<evidence type="ECO:0000313" key="1">
    <source>
        <dbReference type="EMBL" id="MFC5133753.1"/>
    </source>
</evidence>
<keyword evidence="2" id="KW-1185">Reference proteome</keyword>
<dbReference type="AlphaFoldDB" id="A0ABD5QNA6"/>
<dbReference type="Proteomes" id="UP001596145">
    <property type="component" value="Unassembled WGS sequence"/>
</dbReference>
<evidence type="ECO:0000313" key="2">
    <source>
        <dbReference type="Proteomes" id="UP001596145"/>
    </source>
</evidence>
<gene>
    <name evidence="1" type="ORF">ACFPJA_03285</name>
</gene>
<dbReference type="SUPFAM" id="SSF51126">
    <property type="entry name" value="Pectin lyase-like"/>
    <property type="match status" value="1"/>
</dbReference>
<dbReference type="EMBL" id="JBHSKV010000003">
    <property type="protein sequence ID" value="MFC5133753.1"/>
    <property type="molecule type" value="Genomic_DNA"/>
</dbReference>
<comment type="caution">
    <text evidence="1">The sequence shown here is derived from an EMBL/GenBank/DDBJ whole genome shotgun (WGS) entry which is preliminary data.</text>
</comment>
<dbReference type="RefSeq" id="WP_122106838.1">
    <property type="nucleotide sequence ID" value="NZ_JBHSKV010000003.1"/>
</dbReference>
<name>A0ABD5QNA6_9EURY</name>
<dbReference type="PROSITE" id="PS51318">
    <property type="entry name" value="TAT"/>
    <property type="match status" value="1"/>
</dbReference>
<reference evidence="1 2" key="1">
    <citation type="journal article" date="2019" name="Int. J. Syst. Evol. Microbiol.">
        <title>The Global Catalogue of Microorganisms (GCM) 10K type strain sequencing project: providing services to taxonomists for standard genome sequencing and annotation.</title>
        <authorList>
            <consortium name="The Broad Institute Genomics Platform"/>
            <consortium name="The Broad Institute Genome Sequencing Center for Infectious Disease"/>
            <person name="Wu L."/>
            <person name="Ma J."/>
        </authorList>
    </citation>
    <scope>NUCLEOTIDE SEQUENCE [LARGE SCALE GENOMIC DNA]</scope>
    <source>
        <strain evidence="1 2">CGMCC 1.16026</strain>
    </source>
</reference>
<dbReference type="NCBIfam" id="TIGR01409">
    <property type="entry name" value="TAT_signal_seq"/>
    <property type="match status" value="1"/>
</dbReference>